<dbReference type="PANTHER" id="PTHR22806:SF0">
    <property type="entry name" value="NUCLEOPORIN NUP37"/>
    <property type="match status" value="1"/>
</dbReference>
<dbReference type="Proteomes" id="UP000314294">
    <property type="component" value="Unassembled WGS sequence"/>
</dbReference>
<evidence type="ECO:0000313" key="3">
    <source>
        <dbReference type="Proteomes" id="UP000314294"/>
    </source>
</evidence>
<name>A0A4Z2FIF3_9TELE</name>
<dbReference type="EMBL" id="SRLO01001143">
    <property type="protein sequence ID" value="TNN40988.1"/>
    <property type="molecule type" value="Genomic_DNA"/>
</dbReference>
<reference evidence="2 3" key="1">
    <citation type="submission" date="2019-03" db="EMBL/GenBank/DDBJ databases">
        <title>First draft genome of Liparis tanakae, snailfish: a comprehensive survey of snailfish specific genes.</title>
        <authorList>
            <person name="Kim W."/>
            <person name="Song I."/>
            <person name="Jeong J.-H."/>
            <person name="Kim D."/>
            <person name="Kim S."/>
            <person name="Ryu S."/>
            <person name="Song J.Y."/>
            <person name="Lee S.K."/>
        </authorList>
    </citation>
    <scope>NUCLEOTIDE SEQUENCE [LARGE SCALE GENOMIC DNA]</scope>
    <source>
        <tissue evidence="2">Muscle</tissue>
    </source>
</reference>
<dbReference type="OrthoDB" id="340259at2759"/>
<dbReference type="InterPro" id="IPR036322">
    <property type="entry name" value="WD40_repeat_dom_sf"/>
</dbReference>
<evidence type="ECO:0000313" key="2">
    <source>
        <dbReference type="EMBL" id="TNN40988.1"/>
    </source>
</evidence>
<organism evidence="2 3">
    <name type="scientific">Liparis tanakae</name>
    <name type="common">Tanaka's snailfish</name>
    <dbReference type="NCBI Taxonomy" id="230148"/>
    <lineage>
        <taxon>Eukaryota</taxon>
        <taxon>Metazoa</taxon>
        <taxon>Chordata</taxon>
        <taxon>Craniata</taxon>
        <taxon>Vertebrata</taxon>
        <taxon>Euteleostomi</taxon>
        <taxon>Actinopterygii</taxon>
        <taxon>Neopterygii</taxon>
        <taxon>Teleostei</taxon>
        <taxon>Neoteleostei</taxon>
        <taxon>Acanthomorphata</taxon>
        <taxon>Eupercaria</taxon>
        <taxon>Perciformes</taxon>
        <taxon>Cottioidei</taxon>
        <taxon>Cottales</taxon>
        <taxon>Liparidae</taxon>
        <taxon>Liparis</taxon>
    </lineage>
</organism>
<dbReference type="Gene3D" id="2.130.10.10">
    <property type="entry name" value="YVTN repeat-like/Quinoprotein amine dehydrogenase"/>
    <property type="match status" value="1"/>
</dbReference>
<proteinExistence type="predicted"/>
<gene>
    <name evidence="2" type="primary">NUP37_0</name>
    <name evidence="2" type="ORF">EYF80_048852</name>
</gene>
<dbReference type="InterPro" id="IPR037626">
    <property type="entry name" value="NUP37"/>
</dbReference>
<feature type="region of interest" description="Disordered" evidence="1">
    <location>
        <begin position="194"/>
        <end position="239"/>
    </location>
</feature>
<dbReference type="PANTHER" id="PTHR22806">
    <property type="entry name" value="NUCLEOPORIN NUP37 P37 -RELATED"/>
    <property type="match status" value="1"/>
</dbReference>
<dbReference type="SUPFAM" id="SSF50978">
    <property type="entry name" value="WD40 repeat-like"/>
    <property type="match status" value="1"/>
</dbReference>
<accession>A0A4Z2FIF3</accession>
<feature type="compositionally biased region" description="Basic residues" evidence="1">
    <location>
        <begin position="213"/>
        <end position="223"/>
    </location>
</feature>
<feature type="compositionally biased region" description="Polar residues" evidence="1">
    <location>
        <begin position="337"/>
        <end position="349"/>
    </location>
</feature>
<dbReference type="AlphaFoldDB" id="A0A4Z2FIF3"/>
<protein>
    <submittedName>
        <fullName evidence="2">Nucleoporin Nup37</fullName>
    </submittedName>
</protein>
<keyword evidence="3" id="KW-1185">Reference proteome</keyword>
<evidence type="ECO:0000256" key="1">
    <source>
        <dbReference type="SAM" id="MobiDB-lite"/>
    </source>
</evidence>
<dbReference type="GO" id="GO:0031080">
    <property type="term" value="C:nuclear pore outer ring"/>
    <property type="evidence" value="ECO:0007669"/>
    <property type="project" value="InterPro"/>
</dbReference>
<comment type="caution">
    <text evidence="2">The sequence shown here is derived from an EMBL/GenBank/DDBJ whole genome shotgun (WGS) entry which is preliminary data.</text>
</comment>
<sequence>MNCYLLAHFCHGQLQQHQHAISSMDGGPLRAQNPLKLIWSQLYQDTSMQEDSGRSPSYTVTCEDYVHVVEFSPFSSGTSASLLAYGGNQYVVVGTCLFQNKRRLWRKRSGGSCRVGVAARCHAAAAAARMKSGDGSRALCGPLRGASASAVTCAHVIALMAAHSGSIPPFDLHVAVLSRKSTAFPRACLKRWGPGRGRGGERERGGEGGAATIHHRHHRHHHSSLQWEDVKNKESSTDQRRVTTHVHQMELFCTAAADRKLRLLTSDLQDRHEVKVMEGHTSYINHLVFEPTEGKQIASVSDDHTCRSKPFCFHLDVRATPAARRNPAASGAPRANGNRSLTGGDSTPSPGRRSRELLTHFKMV</sequence>
<dbReference type="InterPro" id="IPR015943">
    <property type="entry name" value="WD40/YVTN_repeat-like_dom_sf"/>
</dbReference>
<feature type="compositionally biased region" description="Basic and acidic residues" evidence="1">
    <location>
        <begin position="228"/>
        <end position="239"/>
    </location>
</feature>
<feature type="region of interest" description="Disordered" evidence="1">
    <location>
        <begin position="323"/>
        <end position="355"/>
    </location>
</feature>